<evidence type="ECO:0000313" key="1">
    <source>
        <dbReference type="EMBL" id="KAA5536235.1"/>
    </source>
</evidence>
<gene>
    <name evidence="1" type="ORF">F0919_00790</name>
</gene>
<dbReference type="RefSeq" id="WP_150030808.1">
    <property type="nucleotide sequence ID" value="NZ_VWSH01000001.1"/>
</dbReference>
<sequence length="79" mass="9152">MKVKIELDEKTIVEMDDREIISSLTLNVRDVNQLIYELESKVNSLYLYKSGIRMGKKNITDHITYDGVYTRHGNICGDD</sequence>
<dbReference type="Proteomes" id="UP000323632">
    <property type="component" value="Unassembled WGS sequence"/>
</dbReference>
<keyword evidence="2" id="KW-1185">Reference proteome</keyword>
<proteinExistence type="predicted"/>
<comment type="caution">
    <text evidence="1">The sequence shown here is derived from an EMBL/GenBank/DDBJ whole genome shotgun (WGS) entry which is preliminary data.</text>
</comment>
<dbReference type="EMBL" id="VWSH01000001">
    <property type="protein sequence ID" value="KAA5536235.1"/>
    <property type="molecule type" value="Genomic_DNA"/>
</dbReference>
<name>A0A5M6CT84_9BACT</name>
<protein>
    <submittedName>
        <fullName evidence="1">Uncharacterized protein</fullName>
    </submittedName>
</protein>
<evidence type="ECO:0000313" key="2">
    <source>
        <dbReference type="Proteomes" id="UP000323632"/>
    </source>
</evidence>
<reference evidence="1 2" key="1">
    <citation type="submission" date="2019-09" db="EMBL/GenBank/DDBJ databases">
        <title>Genome sequence and assembly of Taibaiella sp.</title>
        <authorList>
            <person name="Chhetri G."/>
        </authorList>
    </citation>
    <scope>NUCLEOTIDE SEQUENCE [LARGE SCALE GENOMIC DNA]</scope>
    <source>
        <strain evidence="1 2">KVB11</strain>
    </source>
</reference>
<organism evidence="1 2">
    <name type="scientific">Taibaiella lutea</name>
    <dbReference type="NCBI Taxonomy" id="2608001"/>
    <lineage>
        <taxon>Bacteria</taxon>
        <taxon>Pseudomonadati</taxon>
        <taxon>Bacteroidota</taxon>
        <taxon>Chitinophagia</taxon>
        <taxon>Chitinophagales</taxon>
        <taxon>Chitinophagaceae</taxon>
        <taxon>Taibaiella</taxon>
    </lineage>
</organism>
<accession>A0A5M6CT84</accession>
<dbReference type="AlphaFoldDB" id="A0A5M6CT84"/>